<evidence type="ECO:0000313" key="8">
    <source>
        <dbReference type="Proteomes" id="UP001171916"/>
    </source>
</evidence>
<name>A0ABT7Y9W0_9BACT</name>
<protein>
    <submittedName>
        <fullName evidence="7">2-hydroxyacid dehydrogenase</fullName>
        <ecNumber evidence="7">1.1.1.28</ecNumber>
    </submittedName>
</protein>
<reference evidence="7" key="1">
    <citation type="submission" date="2023-06" db="EMBL/GenBank/DDBJ databases">
        <title>Robiginitalea aurantiacus sp. nov. and Algoriphagus sediminis sp. nov., isolated from coastal sediment.</title>
        <authorList>
            <person name="Zhou Z.Y."/>
            <person name="An J."/>
            <person name="Jia Y.W."/>
            <person name="Du Z.J."/>
        </authorList>
    </citation>
    <scope>NUCLEOTIDE SEQUENCE</scope>
    <source>
        <strain evidence="7">C2-7</strain>
    </source>
</reference>
<dbReference type="PANTHER" id="PTHR43026">
    <property type="entry name" value="2-HYDROXYACID DEHYDROGENASE HOMOLOG 1-RELATED"/>
    <property type="match status" value="1"/>
</dbReference>
<feature type="domain" description="D-isomer specific 2-hydroxyacid dehydrogenase catalytic" evidence="5">
    <location>
        <begin position="3"/>
        <end position="328"/>
    </location>
</feature>
<evidence type="ECO:0000256" key="1">
    <source>
        <dbReference type="ARBA" id="ARBA00005854"/>
    </source>
</evidence>
<dbReference type="InterPro" id="IPR036291">
    <property type="entry name" value="NAD(P)-bd_dom_sf"/>
</dbReference>
<gene>
    <name evidence="7" type="ORF">QVH07_04045</name>
</gene>
<keyword evidence="3" id="KW-0520">NAD</keyword>
<dbReference type="InterPro" id="IPR006140">
    <property type="entry name" value="D-isomer_DH_NAD-bd"/>
</dbReference>
<dbReference type="InterPro" id="IPR006139">
    <property type="entry name" value="D-isomer_2_OHA_DH_cat_dom"/>
</dbReference>
<organism evidence="7 8">
    <name type="scientific">Algoriphagus sediminis</name>
    <dbReference type="NCBI Taxonomy" id="3057113"/>
    <lineage>
        <taxon>Bacteria</taxon>
        <taxon>Pseudomonadati</taxon>
        <taxon>Bacteroidota</taxon>
        <taxon>Cytophagia</taxon>
        <taxon>Cytophagales</taxon>
        <taxon>Cyclobacteriaceae</taxon>
        <taxon>Algoriphagus</taxon>
    </lineage>
</organism>
<evidence type="ECO:0000256" key="2">
    <source>
        <dbReference type="ARBA" id="ARBA00023002"/>
    </source>
</evidence>
<dbReference type="PANTHER" id="PTHR43026:SF1">
    <property type="entry name" value="2-HYDROXYACID DEHYDROGENASE HOMOLOG 1-RELATED"/>
    <property type="match status" value="1"/>
</dbReference>
<dbReference type="Pfam" id="PF00389">
    <property type="entry name" value="2-Hacid_dh"/>
    <property type="match status" value="1"/>
</dbReference>
<evidence type="ECO:0000259" key="6">
    <source>
        <dbReference type="Pfam" id="PF02826"/>
    </source>
</evidence>
<dbReference type="EMBL" id="JAUEPH010000002">
    <property type="protein sequence ID" value="MDN3203301.1"/>
    <property type="molecule type" value="Genomic_DNA"/>
</dbReference>
<dbReference type="Gene3D" id="3.40.50.720">
    <property type="entry name" value="NAD(P)-binding Rossmann-like Domain"/>
    <property type="match status" value="2"/>
</dbReference>
<comment type="similarity">
    <text evidence="1 4">Belongs to the D-isomer specific 2-hydroxyacid dehydrogenase family.</text>
</comment>
<dbReference type="GO" id="GO:0008720">
    <property type="term" value="F:D-lactate dehydrogenase (NAD+) activity"/>
    <property type="evidence" value="ECO:0007669"/>
    <property type="project" value="UniProtKB-EC"/>
</dbReference>
<dbReference type="Proteomes" id="UP001171916">
    <property type="component" value="Unassembled WGS sequence"/>
</dbReference>
<dbReference type="SUPFAM" id="SSF51735">
    <property type="entry name" value="NAD(P)-binding Rossmann-fold domains"/>
    <property type="match status" value="1"/>
</dbReference>
<dbReference type="EC" id="1.1.1.28" evidence="7"/>
<evidence type="ECO:0000256" key="3">
    <source>
        <dbReference type="ARBA" id="ARBA00023027"/>
    </source>
</evidence>
<proteinExistence type="inferred from homology"/>
<dbReference type="InterPro" id="IPR058205">
    <property type="entry name" value="D-LDH-like"/>
</dbReference>
<sequence length="330" mass="36599">MKVAFFNTKPYEQNSFEAQLKNSNHKFTFFEAKLDKETAKLAEGHDAVCSFVNDHLTPLVLKRLKNCGINNIVLRCAGFNQVDLQSVKELGIKICRVPAYSPEAVAEHAMALILALSRKTHKAYNRVRENNFSLAGLTGFNLHGKTVGVIGTGAIGKAFAKIALGFGCEVIAFDLYPNEKLKKIGVKFLDLQEVLDKSDIVSLHCPLTAQTHHLINKDSLATMKDGVTLINTSRGGLINTKDAISGLKHKKIGFLGIDVYEQEENLFFENLSEEILMDEQITRLMTFPNVLITGHQAFLTHEALAEITRVTLFNLDQLEAGVSLENEIKV</sequence>
<keyword evidence="2 4" id="KW-0560">Oxidoreductase</keyword>
<evidence type="ECO:0000256" key="4">
    <source>
        <dbReference type="RuleBase" id="RU003719"/>
    </source>
</evidence>
<dbReference type="InterPro" id="IPR029753">
    <property type="entry name" value="D-isomer_DH_CS"/>
</dbReference>
<accession>A0ABT7Y9W0</accession>
<dbReference type="InterPro" id="IPR029752">
    <property type="entry name" value="D-isomer_DH_CS1"/>
</dbReference>
<keyword evidence="8" id="KW-1185">Reference proteome</keyword>
<dbReference type="PROSITE" id="PS00670">
    <property type="entry name" value="D_2_HYDROXYACID_DH_2"/>
    <property type="match status" value="1"/>
</dbReference>
<dbReference type="CDD" id="cd12183">
    <property type="entry name" value="LDH_like_2"/>
    <property type="match status" value="1"/>
</dbReference>
<evidence type="ECO:0000259" key="5">
    <source>
        <dbReference type="Pfam" id="PF00389"/>
    </source>
</evidence>
<dbReference type="RefSeq" id="WP_289998865.1">
    <property type="nucleotide sequence ID" value="NZ_JAUEPH010000002.1"/>
</dbReference>
<dbReference type="PROSITE" id="PS00065">
    <property type="entry name" value="D_2_HYDROXYACID_DH_1"/>
    <property type="match status" value="1"/>
</dbReference>
<comment type="caution">
    <text evidence="7">The sequence shown here is derived from an EMBL/GenBank/DDBJ whole genome shotgun (WGS) entry which is preliminary data.</text>
</comment>
<dbReference type="SUPFAM" id="SSF52283">
    <property type="entry name" value="Formate/glycerate dehydrogenase catalytic domain-like"/>
    <property type="match status" value="1"/>
</dbReference>
<dbReference type="Pfam" id="PF02826">
    <property type="entry name" value="2-Hacid_dh_C"/>
    <property type="match status" value="1"/>
</dbReference>
<evidence type="ECO:0000313" key="7">
    <source>
        <dbReference type="EMBL" id="MDN3203301.1"/>
    </source>
</evidence>
<feature type="domain" description="D-isomer specific 2-hydroxyacid dehydrogenase NAD-binding" evidence="6">
    <location>
        <begin position="110"/>
        <end position="297"/>
    </location>
</feature>